<evidence type="ECO:0000256" key="5">
    <source>
        <dbReference type="ARBA" id="ARBA00022692"/>
    </source>
</evidence>
<keyword evidence="3" id="KW-0050">Antiport</keyword>
<dbReference type="CDD" id="cd13138">
    <property type="entry name" value="MATE_yoeA_like"/>
    <property type="match status" value="1"/>
</dbReference>
<keyword evidence="2" id="KW-0813">Transport</keyword>
<dbReference type="PANTHER" id="PTHR43298:SF2">
    <property type="entry name" value="FMN_FAD EXPORTER YEEO-RELATED"/>
    <property type="match status" value="1"/>
</dbReference>
<organism evidence="11 12">
    <name type="scientific">Candidatus Avibacteroides avistercoris</name>
    <dbReference type="NCBI Taxonomy" id="2840690"/>
    <lineage>
        <taxon>Bacteria</taxon>
        <taxon>Pseudomonadati</taxon>
        <taxon>Bacteroidota</taxon>
        <taxon>Bacteroidia</taxon>
        <taxon>Bacteroidales</taxon>
        <taxon>Bacteroidaceae</taxon>
        <taxon>Bacteroidaceae incertae sedis</taxon>
        <taxon>Candidatus Avibacteroides</taxon>
    </lineage>
</organism>
<dbReference type="Proteomes" id="UP000787625">
    <property type="component" value="Unassembled WGS sequence"/>
</dbReference>
<feature type="transmembrane region" description="Helical" evidence="10">
    <location>
        <begin position="197"/>
        <end position="217"/>
    </location>
</feature>
<dbReference type="GO" id="GO:0042910">
    <property type="term" value="F:xenobiotic transmembrane transporter activity"/>
    <property type="evidence" value="ECO:0007669"/>
    <property type="project" value="InterPro"/>
</dbReference>
<evidence type="ECO:0000256" key="9">
    <source>
        <dbReference type="ARBA" id="ARBA00031636"/>
    </source>
</evidence>
<reference evidence="11" key="1">
    <citation type="journal article" date="2021" name="PeerJ">
        <title>Extensive microbial diversity within the chicken gut microbiome revealed by metagenomics and culture.</title>
        <authorList>
            <person name="Gilroy R."/>
            <person name="Ravi A."/>
            <person name="Getino M."/>
            <person name="Pursley I."/>
            <person name="Horton D.L."/>
            <person name="Alikhan N.F."/>
            <person name="Baker D."/>
            <person name="Gharbi K."/>
            <person name="Hall N."/>
            <person name="Watson M."/>
            <person name="Adriaenssens E.M."/>
            <person name="Foster-Nyarko E."/>
            <person name="Jarju S."/>
            <person name="Secka A."/>
            <person name="Antonio M."/>
            <person name="Oren A."/>
            <person name="Chaudhuri R.R."/>
            <person name="La Ragione R."/>
            <person name="Hildebrand F."/>
            <person name="Pallen M.J."/>
        </authorList>
    </citation>
    <scope>NUCLEOTIDE SEQUENCE</scope>
    <source>
        <strain evidence="11">MalCec1-1739</strain>
    </source>
</reference>
<evidence type="ECO:0000256" key="4">
    <source>
        <dbReference type="ARBA" id="ARBA00022475"/>
    </source>
</evidence>
<evidence type="ECO:0000313" key="12">
    <source>
        <dbReference type="Proteomes" id="UP000787625"/>
    </source>
</evidence>
<evidence type="ECO:0000256" key="8">
    <source>
        <dbReference type="ARBA" id="ARBA00023136"/>
    </source>
</evidence>
<feature type="transmembrane region" description="Helical" evidence="10">
    <location>
        <begin position="360"/>
        <end position="381"/>
    </location>
</feature>
<evidence type="ECO:0000256" key="3">
    <source>
        <dbReference type="ARBA" id="ARBA00022449"/>
    </source>
</evidence>
<evidence type="ECO:0000313" key="11">
    <source>
        <dbReference type="EMBL" id="HJD53192.1"/>
    </source>
</evidence>
<evidence type="ECO:0000256" key="6">
    <source>
        <dbReference type="ARBA" id="ARBA00022989"/>
    </source>
</evidence>
<dbReference type="PIRSF" id="PIRSF006603">
    <property type="entry name" value="DinF"/>
    <property type="match status" value="1"/>
</dbReference>
<feature type="transmembrane region" description="Helical" evidence="10">
    <location>
        <begin position="95"/>
        <end position="117"/>
    </location>
</feature>
<comment type="subcellular location">
    <subcellularLocation>
        <location evidence="1">Cell membrane</location>
        <topology evidence="1">Multi-pass membrane protein</topology>
    </subcellularLocation>
</comment>
<dbReference type="NCBIfam" id="TIGR00797">
    <property type="entry name" value="matE"/>
    <property type="match status" value="1"/>
</dbReference>
<feature type="transmembrane region" description="Helical" evidence="10">
    <location>
        <begin position="266"/>
        <end position="287"/>
    </location>
</feature>
<dbReference type="GO" id="GO:0015297">
    <property type="term" value="F:antiporter activity"/>
    <property type="evidence" value="ECO:0007669"/>
    <property type="project" value="UniProtKB-KW"/>
</dbReference>
<feature type="transmembrane region" description="Helical" evidence="10">
    <location>
        <begin position="388"/>
        <end position="407"/>
    </location>
</feature>
<evidence type="ECO:0000256" key="1">
    <source>
        <dbReference type="ARBA" id="ARBA00004651"/>
    </source>
</evidence>
<proteinExistence type="predicted"/>
<dbReference type="AlphaFoldDB" id="A0A9D2UIS9"/>
<dbReference type="GO" id="GO:0006811">
    <property type="term" value="P:monoatomic ion transport"/>
    <property type="evidence" value="ECO:0007669"/>
    <property type="project" value="UniProtKB-KW"/>
</dbReference>
<feature type="transmembrane region" description="Helical" evidence="10">
    <location>
        <begin position="238"/>
        <end position="260"/>
    </location>
</feature>
<feature type="transmembrane region" description="Helical" evidence="10">
    <location>
        <begin position="419"/>
        <end position="438"/>
    </location>
</feature>
<keyword evidence="5 10" id="KW-0812">Transmembrane</keyword>
<keyword evidence="6 10" id="KW-1133">Transmembrane helix</keyword>
<dbReference type="EMBL" id="DWUP01000122">
    <property type="protein sequence ID" value="HJD53192.1"/>
    <property type="molecule type" value="Genomic_DNA"/>
</dbReference>
<feature type="transmembrane region" description="Helical" evidence="10">
    <location>
        <begin position="168"/>
        <end position="191"/>
    </location>
</feature>
<evidence type="ECO:0000256" key="2">
    <source>
        <dbReference type="ARBA" id="ARBA00022448"/>
    </source>
</evidence>
<dbReference type="PANTHER" id="PTHR43298">
    <property type="entry name" value="MULTIDRUG RESISTANCE PROTEIN NORM-RELATED"/>
    <property type="match status" value="1"/>
</dbReference>
<dbReference type="Pfam" id="PF01554">
    <property type="entry name" value="MatE"/>
    <property type="match status" value="2"/>
</dbReference>
<sequence length="451" mass="49039">MNTKSNDMTRGGVMRQMLLFALPLMLGNILQQCYNIADTFIVGRFVGAGALAAVGAAYALMVFVNSVQFGLCMGSGVVLSMLFGARRMDELRRAVFMSFVMIAVVAVSVNVILFVFMTPILRLLNVPDEIFAMMRSYMWIVTWGMFFTFLYNYACALLRAVGDSVTPLLVIVFSALANIGLDLVFVCVLGWGVDGAAWATVISQAASSALLILHLFFRERQLVPRLSDMRFDRRLSGRIISFSLLTCFQQSIMNFGILLVQGLVNSFGVVVMAAFSAAVKIDTLAYVPAQDFGNAFSTFIAQNYGARRFDRIMTGIRRSAAVVVAFCLLVSAVVFVGAEWMMSLFVPAGNGDVVAVGAQYLRIEGACYVGIGILFLFYGYYRAIARPGLSVVLTVVSLGTRVVLAYALSSLPAVGVLGIWWSVPIGWVLADVIGIVCYRRTLAGLRADCAA</sequence>
<feature type="transmembrane region" description="Helical" evidence="10">
    <location>
        <begin position="320"/>
        <end position="340"/>
    </location>
</feature>
<name>A0A9D2UIS9_9BACT</name>
<dbReference type="GO" id="GO:0005886">
    <property type="term" value="C:plasma membrane"/>
    <property type="evidence" value="ECO:0007669"/>
    <property type="project" value="UniProtKB-SubCell"/>
</dbReference>
<accession>A0A9D2UIS9</accession>
<dbReference type="InterPro" id="IPR048279">
    <property type="entry name" value="MdtK-like"/>
</dbReference>
<keyword evidence="8 10" id="KW-0472">Membrane</keyword>
<keyword evidence="4" id="KW-1003">Cell membrane</keyword>
<dbReference type="InterPro" id="IPR050222">
    <property type="entry name" value="MATE_MdtK"/>
</dbReference>
<reference evidence="11" key="2">
    <citation type="submission" date="2021-04" db="EMBL/GenBank/DDBJ databases">
        <authorList>
            <person name="Gilroy R."/>
        </authorList>
    </citation>
    <scope>NUCLEOTIDE SEQUENCE</scope>
    <source>
        <strain evidence="11">MalCec1-1739</strain>
    </source>
</reference>
<evidence type="ECO:0000256" key="10">
    <source>
        <dbReference type="SAM" id="Phobius"/>
    </source>
</evidence>
<feature type="transmembrane region" description="Helical" evidence="10">
    <location>
        <begin position="55"/>
        <end position="83"/>
    </location>
</feature>
<protein>
    <recommendedName>
        <fullName evidence="9">Multidrug-efflux transporter</fullName>
    </recommendedName>
</protein>
<feature type="transmembrane region" description="Helical" evidence="10">
    <location>
        <begin position="137"/>
        <end position="156"/>
    </location>
</feature>
<dbReference type="InterPro" id="IPR002528">
    <property type="entry name" value="MATE_fam"/>
</dbReference>
<keyword evidence="7" id="KW-0406">Ion transport</keyword>
<evidence type="ECO:0000256" key="7">
    <source>
        <dbReference type="ARBA" id="ARBA00023065"/>
    </source>
</evidence>
<comment type="caution">
    <text evidence="11">The sequence shown here is derived from an EMBL/GenBank/DDBJ whole genome shotgun (WGS) entry which is preliminary data.</text>
</comment>
<gene>
    <name evidence="11" type="ORF">IAA93_05665</name>
</gene>